<dbReference type="PANTHER" id="PTHR36302">
    <property type="entry name" value="BLR7088 PROTEIN"/>
    <property type="match status" value="1"/>
</dbReference>
<dbReference type="EMBL" id="JH651384">
    <property type="protein sequence ID" value="EIJ35624.1"/>
    <property type="molecule type" value="Genomic_DNA"/>
</dbReference>
<sequence length="186" mass="19162" precursor="true">MMQPTFRAVLLGSLIALMSACNAETDAGKAAALADATKPAVTAETAVKVADVVKVENPYARAVPPGQPNSASFMTLVNESDVDHSVKSAASPVAATVELHTHTNNNGVMEMRQVEQIDVPAKGRTELKPGGLHVMLIGLKQDMKVGETAPITLTFEDGSSTTVDAPIQEIAPPAGAGGGHMGGMPH</sequence>
<feature type="signal peptide" evidence="1">
    <location>
        <begin position="1"/>
        <end position="23"/>
    </location>
</feature>
<evidence type="ECO:0000313" key="3">
    <source>
        <dbReference type="Proteomes" id="UP000005317"/>
    </source>
</evidence>
<evidence type="ECO:0000313" key="2">
    <source>
        <dbReference type="EMBL" id="EIJ35624.1"/>
    </source>
</evidence>
<evidence type="ECO:0008006" key="4">
    <source>
        <dbReference type="Google" id="ProtNLM"/>
    </source>
</evidence>
<dbReference type="Proteomes" id="UP000005317">
    <property type="component" value="Unassembled WGS sequence"/>
</dbReference>
<reference evidence="3" key="1">
    <citation type="journal article" date="2011" name="Stand. Genomic Sci.">
        <title>Genome sequence of the filamentous, gliding Thiothrix nivea neotype strain (JP2(T)).</title>
        <authorList>
            <person name="Lapidus A."/>
            <person name="Nolan M."/>
            <person name="Lucas S."/>
            <person name="Glavina Del Rio T."/>
            <person name="Tice H."/>
            <person name="Cheng J.F."/>
            <person name="Tapia R."/>
            <person name="Han C."/>
            <person name="Goodwin L."/>
            <person name="Pitluck S."/>
            <person name="Liolios K."/>
            <person name="Pagani I."/>
            <person name="Ivanova N."/>
            <person name="Huntemann M."/>
            <person name="Mavromatis K."/>
            <person name="Mikhailova N."/>
            <person name="Pati A."/>
            <person name="Chen A."/>
            <person name="Palaniappan K."/>
            <person name="Land M."/>
            <person name="Brambilla E.M."/>
            <person name="Rohde M."/>
            <person name="Abt B."/>
            <person name="Verbarg S."/>
            <person name="Goker M."/>
            <person name="Bristow J."/>
            <person name="Eisen J.A."/>
            <person name="Markowitz V."/>
            <person name="Hugenholtz P."/>
            <person name="Kyrpides N.C."/>
            <person name="Klenk H.P."/>
            <person name="Woyke T."/>
        </authorList>
    </citation>
    <scope>NUCLEOTIDE SEQUENCE [LARGE SCALE GENOMIC DNA]</scope>
    <source>
        <strain evidence="3">ATCC 35100 / DSM 5205 / JP2</strain>
    </source>
</reference>
<dbReference type="PANTHER" id="PTHR36302:SF1">
    <property type="entry name" value="COPPER CHAPERONE PCU(A)C"/>
    <property type="match status" value="1"/>
</dbReference>
<accession>A0A656HHW1</accession>
<dbReference type="SUPFAM" id="SSF110087">
    <property type="entry name" value="DR1885-like metal-binding protein"/>
    <property type="match status" value="1"/>
</dbReference>
<dbReference type="Gene3D" id="2.60.40.1890">
    <property type="entry name" value="PCu(A)C copper chaperone"/>
    <property type="match status" value="1"/>
</dbReference>
<gene>
    <name evidence="2" type="ORF">Thini_3101</name>
</gene>
<name>A0A656HHW1_THINJ</name>
<dbReference type="InterPro" id="IPR058248">
    <property type="entry name" value="Lxx211020-like"/>
</dbReference>
<evidence type="ECO:0000256" key="1">
    <source>
        <dbReference type="SAM" id="SignalP"/>
    </source>
</evidence>
<keyword evidence="3" id="KW-1185">Reference proteome</keyword>
<feature type="chain" id="PRO_5024874301" description="Copper chaperone PCu(A)C" evidence="1">
    <location>
        <begin position="24"/>
        <end position="186"/>
    </location>
</feature>
<dbReference type="InterPro" id="IPR036182">
    <property type="entry name" value="PCuAC_sf"/>
</dbReference>
<dbReference type="PROSITE" id="PS51257">
    <property type="entry name" value="PROKAR_LIPOPROTEIN"/>
    <property type="match status" value="1"/>
</dbReference>
<proteinExistence type="predicted"/>
<dbReference type="InterPro" id="IPR007410">
    <property type="entry name" value="LpqE-like"/>
</dbReference>
<dbReference type="AlphaFoldDB" id="A0A656HHW1"/>
<dbReference type="Pfam" id="PF04314">
    <property type="entry name" value="PCuAC"/>
    <property type="match status" value="1"/>
</dbReference>
<protein>
    <recommendedName>
        <fullName evidence="4">Copper chaperone PCu(A)C</fullName>
    </recommendedName>
</protein>
<keyword evidence="1" id="KW-0732">Signal</keyword>
<organism evidence="2 3">
    <name type="scientific">Thiothrix nivea (strain ATCC 35100 / DSM 5205 / JP2)</name>
    <dbReference type="NCBI Taxonomy" id="870187"/>
    <lineage>
        <taxon>Bacteria</taxon>
        <taxon>Pseudomonadati</taxon>
        <taxon>Pseudomonadota</taxon>
        <taxon>Gammaproteobacteria</taxon>
        <taxon>Thiotrichales</taxon>
        <taxon>Thiotrichaceae</taxon>
        <taxon>Thiothrix</taxon>
    </lineage>
</organism>